<evidence type="ECO:0000313" key="3">
    <source>
        <dbReference type="Proteomes" id="UP000078512"/>
    </source>
</evidence>
<keyword evidence="3" id="KW-1185">Reference proteome</keyword>
<gene>
    <name evidence="2" type="ORF">K457DRAFT_581530</name>
</gene>
<proteinExistence type="predicted"/>
<evidence type="ECO:0000313" key="2">
    <source>
        <dbReference type="EMBL" id="OAQ35567.1"/>
    </source>
</evidence>
<reference evidence="2 3" key="1">
    <citation type="submission" date="2016-05" db="EMBL/GenBank/DDBJ databases">
        <title>Genome sequencing reveals origins of a unique bacterial endosymbiosis in the earliest lineages of terrestrial Fungi.</title>
        <authorList>
            <consortium name="DOE Joint Genome Institute"/>
            <person name="Uehling J."/>
            <person name="Gryganskyi A."/>
            <person name="Hameed K."/>
            <person name="Tschaplinski T."/>
            <person name="Misztal P."/>
            <person name="Wu S."/>
            <person name="Desiro A."/>
            <person name="Vande Pol N."/>
            <person name="Du Z.-Y."/>
            <person name="Zienkiewicz A."/>
            <person name="Zienkiewicz K."/>
            <person name="Morin E."/>
            <person name="Tisserant E."/>
            <person name="Splivallo R."/>
            <person name="Hainaut M."/>
            <person name="Henrissat B."/>
            <person name="Ohm R."/>
            <person name="Kuo A."/>
            <person name="Yan J."/>
            <person name="Lipzen A."/>
            <person name="Nolan M."/>
            <person name="Labutti K."/>
            <person name="Barry K."/>
            <person name="Goldstein A."/>
            <person name="Labbe J."/>
            <person name="Schadt C."/>
            <person name="Tuskan G."/>
            <person name="Grigoriev I."/>
            <person name="Martin F."/>
            <person name="Vilgalys R."/>
            <person name="Bonito G."/>
        </authorList>
    </citation>
    <scope>NUCLEOTIDE SEQUENCE [LARGE SCALE GENOMIC DNA]</scope>
    <source>
        <strain evidence="2 3">AG-77</strain>
    </source>
</reference>
<sequence>MLLSFFVGRKRREEAVLSYTIRDADAPTTHAYAHVNAMPCYHPSGDPKTARAVSDTAPRTERRGDRRNAPPLMISRSPVWYFCPPDDYLPVVLAGCSWSKVPFSTAGIFFTSPSAPFVCTAIEELAHVRNSSLAVIPNSFLAAPYPPSHSSPFMSLDPTIHST</sequence>
<feature type="region of interest" description="Disordered" evidence="1">
    <location>
        <begin position="44"/>
        <end position="69"/>
    </location>
</feature>
<evidence type="ECO:0000256" key="1">
    <source>
        <dbReference type="SAM" id="MobiDB-lite"/>
    </source>
</evidence>
<name>A0A197KCY5_9FUNG</name>
<protein>
    <submittedName>
        <fullName evidence="2">Uncharacterized protein</fullName>
    </submittedName>
</protein>
<dbReference type="Proteomes" id="UP000078512">
    <property type="component" value="Unassembled WGS sequence"/>
</dbReference>
<feature type="compositionally biased region" description="Basic and acidic residues" evidence="1">
    <location>
        <begin position="58"/>
        <end position="68"/>
    </location>
</feature>
<dbReference type="AlphaFoldDB" id="A0A197KCY5"/>
<dbReference type="EMBL" id="KV442014">
    <property type="protein sequence ID" value="OAQ35567.1"/>
    <property type="molecule type" value="Genomic_DNA"/>
</dbReference>
<organism evidence="2 3">
    <name type="scientific">Linnemannia elongata AG-77</name>
    <dbReference type="NCBI Taxonomy" id="1314771"/>
    <lineage>
        <taxon>Eukaryota</taxon>
        <taxon>Fungi</taxon>
        <taxon>Fungi incertae sedis</taxon>
        <taxon>Mucoromycota</taxon>
        <taxon>Mortierellomycotina</taxon>
        <taxon>Mortierellomycetes</taxon>
        <taxon>Mortierellales</taxon>
        <taxon>Mortierellaceae</taxon>
        <taxon>Linnemannia</taxon>
    </lineage>
</organism>
<accession>A0A197KCY5</accession>